<evidence type="ECO:0000256" key="1">
    <source>
        <dbReference type="ARBA" id="ARBA00009156"/>
    </source>
</evidence>
<evidence type="ECO:0000313" key="7">
    <source>
        <dbReference type="Proteomes" id="UP000284706"/>
    </source>
</evidence>
<dbReference type="EMBL" id="NHYE01005380">
    <property type="protein sequence ID" value="PPQ73843.1"/>
    <property type="molecule type" value="Genomic_DNA"/>
</dbReference>
<feature type="domain" description="Carbohydrate kinase FGGY N-terminal" evidence="4">
    <location>
        <begin position="17"/>
        <end position="184"/>
    </location>
</feature>
<dbReference type="InterPro" id="IPR006003">
    <property type="entry name" value="FGGY_RbtK-like"/>
</dbReference>
<dbReference type="PIRSF" id="PIRSF000538">
    <property type="entry name" value="GlpK"/>
    <property type="match status" value="1"/>
</dbReference>
<dbReference type="GO" id="GO:0019321">
    <property type="term" value="P:pentose metabolic process"/>
    <property type="evidence" value="ECO:0007669"/>
    <property type="project" value="TreeGrafter"/>
</dbReference>
<dbReference type="STRING" id="231916.A0A409W5P8"/>
<name>A0A409W5P8_9AGAR</name>
<dbReference type="PANTHER" id="PTHR43435">
    <property type="entry name" value="RIBULOKINASE"/>
    <property type="match status" value="1"/>
</dbReference>
<evidence type="ECO:0000259" key="4">
    <source>
        <dbReference type="Pfam" id="PF00370"/>
    </source>
</evidence>
<keyword evidence="3" id="KW-0418">Kinase</keyword>
<dbReference type="InterPro" id="IPR000577">
    <property type="entry name" value="Carb_kinase_FGGY"/>
</dbReference>
<dbReference type="NCBIfam" id="TIGR01315">
    <property type="entry name" value="5C_CHO_kinase"/>
    <property type="match status" value="1"/>
</dbReference>
<dbReference type="Pfam" id="PF00370">
    <property type="entry name" value="FGGY_N"/>
    <property type="match status" value="1"/>
</dbReference>
<protein>
    <recommendedName>
        <fullName evidence="8">Carbohydrate kinase FGGY C-terminal domain-containing protein</fullName>
    </recommendedName>
</protein>
<keyword evidence="2" id="KW-0808">Transferase</keyword>
<comment type="caution">
    <text evidence="6">The sequence shown here is derived from an EMBL/GenBank/DDBJ whole genome shotgun (WGS) entry which is preliminary data.</text>
</comment>
<reference evidence="6 7" key="1">
    <citation type="journal article" date="2018" name="Evol. Lett.">
        <title>Horizontal gene cluster transfer increased hallucinogenic mushroom diversity.</title>
        <authorList>
            <person name="Reynolds H.T."/>
            <person name="Vijayakumar V."/>
            <person name="Gluck-Thaler E."/>
            <person name="Korotkin H.B."/>
            <person name="Matheny P.B."/>
            <person name="Slot J.C."/>
        </authorList>
    </citation>
    <scope>NUCLEOTIDE SEQUENCE [LARGE SCALE GENOMIC DNA]</scope>
    <source>
        <strain evidence="6 7">SRW20</strain>
    </source>
</reference>
<dbReference type="OrthoDB" id="203824at2759"/>
<organism evidence="6 7">
    <name type="scientific">Gymnopilus dilepis</name>
    <dbReference type="NCBI Taxonomy" id="231916"/>
    <lineage>
        <taxon>Eukaryota</taxon>
        <taxon>Fungi</taxon>
        <taxon>Dikarya</taxon>
        <taxon>Basidiomycota</taxon>
        <taxon>Agaricomycotina</taxon>
        <taxon>Agaricomycetes</taxon>
        <taxon>Agaricomycetidae</taxon>
        <taxon>Agaricales</taxon>
        <taxon>Agaricineae</taxon>
        <taxon>Hymenogastraceae</taxon>
        <taxon>Gymnopilus</taxon>
    </lineage>
</organism>
<accession>A0A409W5P8</accession>
<evidence type="ECO:0008006" key="8">
    <source>
        <dbReference type="Google" id="ProtNLM"/>
    </source>
</evidence>
<sequence>MSPDIVSLTQNRDQSHYIGIDVGTGSVRATLVDASGHVSAISTKDTQTWRDSNDSRIFEQSTTDIWTAIGTVIRAVLKDAKIAPEQVKGLGFDATCSLAVTDFEGEPIAVTKGQGLGQRGERNVILWADHRAEEEAELINSTGSIVLDYVGGKMSLEMEIPKILWLKNNMSPSLFSKCQFFDLPDFLTYQATRDASRSCCSLTCKCSYVPNSGWQKDFFKQIGLQELYERDYAQVGVKEGEEALIAGMPVGQGLSKKAAEELGLVPGTPVGSALIDAYAGWMGTVAARYKVDGKLSDVVPSLEESGHRLAAVAGTSTCHIVQSPEGIFVPGVWGPYKDPIINGWWMNEGGQSSTGQLIDFILKNHPAYSEAAKIAKEQGKNVHVFIQEQLEQLRVEKKVDTLTELTKDLHLYPDFHGNRSPIADPRMRGSIVGLELDDSLTSLYKQYHATLLAIALQTRHIVDTLNGSGHKITSIFLSGGQARNTLLMQLFADVCGMPVVLPANCDQAVGLGASMLGRVAHELGRRGLGKDKQAEVLWDIMVEMTPPGTMLKPSCTPKEKKLLDAKYRIFLETIEIQKRWRKEIEEASK</sequence>
<dbReference type="AlphaFoldDB" id="A0A409W5P8"/>
<evidence type="ECO:0000259" key="5">
    <source>
        <dbReference type="Pfam" id="PF02782"/>
    </source>
</evidence>
<feature type="domain" description="Carbohydrate kinase FGGY C-terminal" evidence="5">
    <location>
        <begin position="309"/>
        <end position="520"/>
    </location>
</feature>
<keyword evidence="7" id="KW-1185">Reference proteome</keyword>
<dbReference type="InParanoid" id="A0A409W5P8"/>
<dbReference type="GO" id="GO:0005737">
    <property type="term" value="C:cytoplasm"/>
    <property type="evidence" value="ECO:0007669"/>
    <property type="project" value="TreeGrafter"/>
</dbReference>
<dbReference type="Proteomes" id="UP000284706">
    <property type="component" value="Unassembled WGS sequence"/>
</dbReference>
<proteinExistence type="inferred from homology"/>
<dbReference type="Pfam" id="PF02782">
    <property type="entry name" value="FGGY_C"/>
    <property type="match status" value="1"/>
</dbReference>
<evidence type="ECO:0000256" key="2">
    <source>
        <dbReference type="ARBA" id="ARBA00022679"/>
    </source>
</evidence>
<dbReference type="Gene3D" id="1.20.58.2240">
    <property type="match status" value="1"/>
</dbReference>
<dbReference type="Gene3D" id="3.30.420.40">
    <property type="match status" value="1"/>
</dbReference>
<evidence type="ECO:0000256" key="3">
    <source>
        <dbReference type="ARBA" id="ARBA00022777"/>
    </source>
</evidence>
<dbReference type="InterPro" id="IPR043129">
    <property type="entry name" value="ATPase_NBD"/>
</dbReference>
<evidence type="ECO:0000313" key="6">
    <source>
        <dbReference type="EMBL" id="PPQ73843.1"/>
    </source>
</evidence>
<dbReference type="InterPro" id="IPR018485">
    <property type="entry name" value="FGGY_C"/>
</dbReference>
<dbReference type="InterPro" id="IPR018484">
    <property type="entry name" value="FGGY_N"/>
</dbReference>
<comment type="similarity">
    <text evidence="1">Belongs to the FGGY kinase family.</text>
</comment>
<dbReference type="GO" id="GO:0019150">
    <property type="term" value="F:D-ribulokinase activity"/>
    <property type="evidence" value="ECO:0007669"/>
    <property type="project" value="TreeGrafter"/>
</dbReference>
<gene>
    <name evidence="6" type="ORF">CVT26_012178</name>
</gene>
<dbReference type="SUPFAM" id="SSF53067">
    <property type="entry name" value="Actin-like ATPase domain"/>
    <property type="match status" value="2"/>
</dbReference>
<dbReference type="CDD" id="cd07782">
    <property type="entry name" value="ASKHA_NBD_FGGY_D-RBK"/>
    <property type="match status" value="1"/>
</dbReference>
<dbReference type="PANTHER" id="PTHR43435:SF4">
    <property type="entry name" value="FGGY CARBOHYDRATE KINASE DOMAIN-CONTAINING PROTEIN"/>
    <property type="match status" value="1"/>
</dbReference>